<dbReference type="EMBL" id="LT976981">
    <property type="protein sequence ID" value="SOZ74404.1"/>
    <property type="molecule type" value="Genomic_DNA"/>
</dbReference>
<evidence type="ECO:0000256" key="1">
    <source>
        <dbReference type="SAM" id="MobiDB-lite"/>
    </source>
</evidence>
<organism evidence="3">
    <name type="scientific">Cupriavidus taiwanensis</name>
    <dbReference type="NCBI Taxonomy" id="164546"/>
    <lineage>
        <taxon>Bacteria</taxon>
        <taxon>Pseudomonadati</taxon>
        <taxon>Pseudomonadota</taxon>
        <taxon>Betaproteobacteria</taxon>
        <taxon>Burkholderiales</taxon>
        <taxon>Burkholderiaceae</taxon>
        <taxon>Cupriavidus</taxon>
    </lineage>
</organism>
<geneLocation type="plasmid" evidence="2">
    <name>CBM2613_p</name>
</geneLocation>
<proteinExistence type="predicted"/>
<geneLocation type="plasmid" evidence="4">
    <name>cbm2613_p</name>
</geneLocation>
<gene>
    <name evidence="3" type="ORF">CBM2612_P0215</name>
    <name evidence="2" type="ORF">CBM2613_P10049</name>
</gene>
<protein>
    <submittedName>
        <fullName evidence="3">Uncharacterized protein</fullName>
    </submittedName>
</protein>
<evidence type="ECO:0000313" key="4">
    <source>
        <dbReference type="Proteomes" id="UP000256952"/>
    </source>
</evidence>
<reference evidence="2" key="1">
    <citation type="submission" date="2018-01" db="EMBL/GenBank/DDBJ databases">
        <authorList>
            <person name="Clerissi C."/>
        </authorList>
    </citation>
    <scope>NUCLEOTIDE SEQUENCE</scope>
    <source>
        <strain evidence="2">Cupriavidus taiwanensis STM 8556</strain>
        <plasmid evidence="2">CBM2613_p</plasmid>
    </source>
</reference>
<name>A0A375FL24_9BURK</name>
<feature type="region of interest" description="Disordered" evidence="1">
    <location>
        <begin position="63"/>
        <end position="82"/>
    </location>
</feature>
<geneLocation type="plasmid" evidence="3">
    <name>I</name>
</geneLocation>
<dbReference type="AlphaFoldDB" id="A0A375FL24"/>
<keyword evidence="3" id="KW-0614">Plasmid</keyword>
<reference evidence="3 4" key="2">
    <citation type="submission" date="2018-01" db="EMBL/GenBank/DDBJ databases">
        <authorList>
            <person name="Gaut B.S."/>
            <person name="Morton B.R."/>
            <person name="Clegg M.T."/>
            <person name="Duvall M.R."/>
        </authorList>
    </citation>
    <scope>NUCLEOTIDE SEQUENCE</scope>
    <source>
        <strain evidence="3">Cupriavidus taiwanensis STM 8555</strain>
        <plasmid evidence="3">I</plasmid>
        <plasmid evidence="4">Plasmid cbm2613_p</plasmid>
    </source>
</reference>
<sequence>MPYVIGASYSVATNRIAAVAGHVVAGPLNATELLGVDVRQVTRSGVFIAHDGLAWQQIGEPGQASVREHPADSGFGNTNTAGDLPLEHLPLAPLENQLGLGWVNGPRGAARPGRVSGRN</sequence>
<evidence type="ECO:0000313" key="3">
    <source>
        <dbReference type="EMBL" id="SPD48870.1"/>
    </source>
</evidence>
<evidence type="ECO:0000313" key="2">
    <source>
        <dbReference type="EMBL" id="SOZ74404.1"/>
    </source>
</evidence>
<dbReference type="EMBL" id="LT984809">
    <property type="protein sequence ID" value="SPD48870.1"/>
    <property type="molecule type" value="Genomic_DNA"/>
</dbReference>
<accession>A0A375FL24</accession>
<dbReference type="Proteomes" id="UP000256952">
    <property type="component" value="Plasmid CBM2613_p"/>
</dbReference>